<dbReference type="Proteomes" id="UP000001072">
    <property type="component" value="Unassembled WGS sequence"/>
</dbReference>
<protein>
    <submittedName>
        <fullName evidence="2">Uncharacterized protein</fullName>
    </submittedName>
</protein>
<dbReference type="AlphaFoldDB" id="F4RYJ8"/>
<sequence length="308" mass="34373">MRKSSLSRIVTSPPQPLETSQFHSLLIIPVFVQQLGGQSSSISPNSSNTIMASPSAAKHELTTNTQSSNTASEQIKGFPPNTNKFPDPEISAKILILPHDLRVFLERDFDAKVQTIKNLDYYRILAHFNPKTSSRPTHNKAKLLADFLKDVRPHLDHFLIDSPKPPPPPKGASVDFDPLHRRTTREMLAGAIMSANPKAVILPGSRIDQLLVLFKKHVDPDLILPANTEFIRKPMVMSIEKARQTPIESLRFALQCHAPQIFVHSIAMTRPHLASLYIKFVAEEADTDDLLVEGYHYSVVVDPMETGL</sequence>
<feature type="region of interest" description="Disordered" evidence="1">
    <location>
        <begin position="62"/>
        <end position="84"/>
    </location>
</feature>
<dbReference type="HOGENOM" id="CLU_056407_3_0_1"/>
<evidence type="ECO:0000313" key="2">
    <source>
        <dbReference type="EMBL" id="EGG02484.1"/>
    </source>
</evidence>
<dbReference type="VEuPathDB" id="FungiDB:MELLADRAFT_91305"/>
<evidence type="ECO:0000256" key="1">
    <source>
        <dbReference type="SAM" id="MobiDB-lite"/>
    </source>
</evidence>
<dbReference type="InParanoid" id="F4RYJ8"/>
<dbReference type="RefSeq" id="XP_007414173.1">
    <property type="nucleotide sequence ID" value="XM_007414111.1"/>
</dbReference>
<gene>
    <name evidence="2" type="ORF">MELLADRAFT_91305</name>
</gene>
<dbReference type="EMBL" id="GL883130">
    <property type="protein sequence ID" value="EGG02484.1"/>
    <property type="molecule type" value="Genomic_DNA"/>
</dbReference>
<evidence type="ECO:0000313" key="3">
    <source>
        <dbReference type="Proteomes" id="UP000001072"/>
    </source>
</evidence>
<feature type="compositionally biased region" description="Polar residues" evidence="1">
    <location>
        <begin position="62"/>
        <end position="73"/>
    </location>
</feature>
<name>F4RYJ8_MELLP</name>
<dbReference type="KEGG" id="mlr:MELLADRAFT_91305"/>
<keyword evidence="3" id="KW-1185">Reference proteome</keyword>
<accession>F4RYJ8</accession>
<dbReference type="GeneID" id="18935859"/>
<organism evidence="3">
    <name type="scientific">Melampsora larici-populina (strain 98AG31 / pathotype 3-4-7)</name>
    <name type="common">Poplar leaf rust fungus</name>
    <dbReference type="NCBI Taxonomy" id="747676"/>
    <lineage>
        <taxon>Eukaryota</taxon>
        <taxon>Fungi</taxon>
        <taxon>Dikarya</taxon>
        <taxon>Basidiomycota</taxon>
        <taxon>Pucciniomycotina</taxon>
        <taxon>Pucciniomycetes</taxon>
        <taxon>Pucciniales</taxon>
        <taxon>Melampsoraceae</taxon>
        <taxon>Melampsora</taxon>
    </lineage>
</organism>
<proteinExistence type="predicted"/>
<reference evidence="3" key="1">
    <citation type="journal article" date="2011" name="Proc. Natl. Acad. Sci. U.S.A.">
        <title>Obligate biotrophy features unraveled by the genomic analysis of rust fungi.</title>
        <authorList>
            <person name="Duplessis S."/>
            <person name="Cuomo C.A."/>
            <person name="Lin Y.-C."/>
            <person name="Aerts A."/>
            <person name="Tisserant E."/>
            <person name="Veneault-Fourrey C."/>
            <person name="Joly D.L."/>
            <person name="Hacquard S."/>
            <person name="Amselem J."/>
            <person name="Cantarel B.L."/>
            <person name="Chiu R."/>
            <person name="Coutinho P.M."/>
            <person name="Feau N."/>
            <person name="Field M."/>
            <person name="Frey P."/>
            <person name="Gelhaye E."/>
            <person name="Goldberg J."/>
            <person name="Grabherr M.G."/>
            <person name="Kodira C.D."/>
            <person name="Kohler A."/>
            <person name="Kuees U."/>
            <person name="Lindquist E.A."/>
            <person name="Lucas S.M."/>
            <person name="Mago R."/>
            <person name="Mauceli E."/>
            <person name="Morin E."/>
            <person name="Murat C."/>
            <person name="Pangilinan J.L."/>
            <person name="Park R."/>
            <person name="Pearson M."/>
            <person name="Quesneville H."/>
            <person name="Rouhier N."/>
            <person name="Sakthikumar S."/>
            <person name="Salamov A.A."/>
            <person name="Schmutz J."/>
            <person name="Selles B."/>
            <person name="Shapiro H."/>
            <person name="Tanguay P."/>
            <person name="Tuskan G.A."/>
            <person name="Henrissat B."/>
            <person name="Van de Peer Y."/>
            <person name="Rouze P."/>
            <person name="Ellis J.G."/>
            <person name="Dodds P.N."/>
            <person name="Schein J.E."/>
            <person name="Zhong S."/>
            <person name="Hamelin R.C."/>
            <person name="Grigoriev I.V."/>
            <person name="Szabo L.J."/>
            <person name="Martin F."/>
        </authorList>
    </citation>
    <scope>NUCLEOTIDE SEQUENCE [LARGE SCALE GENOMIC DNA]</scope>
    <source>
        <strain evidence="3">98AG31 / pathotype 3-4-7</strain>
    </source>
</reference>